<organism evidence="1 2">
    <name type="scientific">Eumeta variegata</name>
    <name type="common">Bagworm moth</name>
    <name type="synonym">Eumeta japonica</name>
    <dbReference type="NCBI Taxonomy" id="151549"/>
    <lineage>
        <taxon>Eukaryota</taxon>
        <taxon>Metazoa</taxon>
        <taxon>Ecdysozoa</taxon>
        <taxon>Arthropoda</taxon>
        <taxon>Hexapoda</taxon>
        <taxon>Insecta</taxon>
        <taxon>Pterygota</taxon>
        <taxon>Neoptera</taxon>
        <taxon>Endopterygota</taxon>
        <taxon>Lepidoptera</taxon>
        <taxon>Glossata</taxon>
        <taxon>Ditrysia</taxon>
        <taxon>Tineoidea</taxon>
        <taxon>Psychidae</taxon>
        <taxon>Oiketicinae</taxon>
        <taxon>Eumeta</taxon>
    </lineage>
</organism>
<sequence>MRADILCKVMLCPMNPASRYRNVCARWIIYGTRAVSYGVHFFALNQSKAGAGLSPATTPGPGATGPSHLPLTVWTLAYGTECVREQHATNDEEALTPFCPWRLRMRSSSDEKTYLMRVRMTSVGNWNEKFRPFLWIPYVTSASTGRN</sequence>
<dbReference type="EMBL" id="BGZK01000556">
    <property type="protein sequence ID" value="GBP50026.1"/>
    <property type="molecule type" value="Genomic_DNA"/>
</dbReference>
<accession>A0A4C1WF24</accession>
<dbReference type="AlphaFoldDB" id="A0A4C1WF24"/>
<protein>
    <submittedName>
        <fullName evidence="1">Uncharacterized protein</fullName>
    </submittedName>
</protein>
<gene>
    <name evidence="1" type="ORF">EVAR_46648_1</name>
</gene>
<proteinExistence type="predicted"/>
<keyword evidence="2" id="KW-1185">Reference proteome</keyword>
<evidence type="ECO:0000313" key="2">
    <source>
        <dbReference type="Proteomes" id="UP000299102"/>
    </source>
</evidence>
<evidence type="ECO:0000313" key="1">
    <source>
        <dbReference type="EMBL" id="GBP50026.1"/>
    </source>
</evidence>
<dbReference type="Proteomes" id="UP000299102">
    <property type="component" value="Unassembled WGS sequence"/>
</dbReference>
<name>A0A4C1WF24_EUMVA</name>
<comment type="caution">
    <text evidence="1">The sequence shown here is derived from an EMBL/GenBank/DDBJ whole genome shotgun (WGS) entry which is preliminary data.</text>
</comment>
<reference evidence="1 2" key="1">
    <citation type="journal article" date="2019" name="Commun. Biol.">
        <title>The bagworm genome reveals a unique fibroin gene that provides high tensile strength.</title>
        <authorList>
            <person name="Kono N."/>
            <person name="Nakamura H."/>
            <person name="Ohtoshi R."/>
            <person name="Tomita M."/>
            <person name="Numata K."/>
            <person name="Arakawa K."/>
        </authorList>
    </citation>
    <scope>NUCLEOTIDE SEQUENCE [LARGE SCALE GENOMIC DNA]</scope>
</reference>